<dbReference type="CDD" id="cd22471">
    <property type="entry name" value="KH-I_RIK_like_rpt1"/>
    <property type="match status" value="1"/>
</dbReference>
<dbReference type="InterPro" id="IPR031121">
    <property type="entry name" value="RIK/BLOM7"/>
</dbReference>
<evidence type="ECO:0000313" key="5">
    <source>
        <dbReference type="Proteomes" id="UP000824890"/>
    </source>
</evidence>
<feature type="region of interest" description="Disordered" evidence="1">
    <location>
        <begin position="1"/>
        <end position="30"/>
    </location>
</feature>
<evidence type="ECO:0000313" key="4">
    <source>
        <dbReference type="EMBL" id="KAH0899769.1"/>
    </source>
</evidence>
<dbReference type="EMBL" id="JAGKQM010000012">
    <property type="protein sequence ID" value="KAH0899769.1"/>
    <property type="molecule type" value="Genomic_DNA"/>
</dbReference>
<dbReference type="PANTHER" id="PTHR15744">
    <property type="entry name" value="BLOM7"/>
    <property type="match status" value="1"/>
</dbReference>
<feature type="region of interest" description="Disordered" evidence="1">
    <location>
        <begin position="267"/>
        <end position="289"/>
    </location>
</feature>
<feature type="compositionally biased region" description="Low complexity" evidence="1">
    <location>
        <begin position="466"/>
        <end position="476"/>
    </location>
</feature>
<comment type="caution">
    <text evidence="4">The sequence shown here is derived from an EMBL/GenBank/DDBJ whole genome shotgun (WGS) entry which is preliminary data.</text>
</comment>
<organism evidence="4 5">
    <name type="scientific">Brassica napus</name>
    <name type="common">Rape</name>
    <dbReference type="NCBI Taxonomy" id="3708"/>
    <lineage>
        <taxon>Eukaryota</taxon>
        <taxon>Viridiplantae</taxon>
        <taxon>Streptophyta</taxon>
        <taxon>Embryophyta</taxon>
        <taxon>Tracheophyta</taxon>
        <taxon>Spermatophyta</taxon>
        <taxon>Magnoliopsida</taxon>
        <taxon>eudicotyledons</taxon>
        <taxon>Gunneridae</taxon>
        <taxon>Pentapetalae</taxon>
        <taxon>rosids</taxon>
        <taxon>malvids</taxon>
        <taxon>Brassicales</taxon>
        <taxon>Brassicaceae</taxon>
        <taxon>Brassiceae</taxon>
        <taxon>Brassica</taxon>
    </lineage>
</organism>
<dbReference type="InterPro" id="IPR036612">
    <property type="entry name" value="KH_dom_type_1_sf"/>
</dbReference>
<reference evidence="4 5" key="1">
    <citation type="submission" date="2021-05" db="EMBL/GenBank/DDBJ databases">
        <title>Genome Assembly of Synthetic Allotetraploid Brassica napus Reveals Homoeologous Exchanges between Subgenomes.</title>
        <authorList>
            <person name="Davis J.T."/>
        </authorList>
    </citation>
    <scope>NUCLEOTIDE SEQUENCE [LARGE SCALE GENOMIC DNA]</scope>
    <source>
        <strain evidence="5">cv. Da-Ae</strain>
        <tissue evidence="4">Seedling</tissue>
    </source>
</reference>
<proteinExistence type="predicted"/>
<evidence type="ECO:0000259" key="2">
    <source>
        <dbReference type="Pfam" id="PF22675"/>
    </source>
</evidence>
<dbReference type="PANTHER" id="PTHR15744:SF0">
    <property type="entry name" value="KH HOMOLOGY DOMAIN-CONTAINING PROTEIN 4"/>
    <property type="match status" value="1"/>
</dbReference>
<feature type="compositionally biased region" description="Polar residues" evidence="1">
    <location>
        <begin position="272"/>
        <end position="286"/>
    </location>
</feature>
<accession>A0ABQ8B4P8</accession>
<evidence type="ECO:0000256" key="1">
    <source>
        <dbReference type="SAM" id="MobiDB-lite"/>
    </source>
</evidence>
<feature type="domain" description="KHDC4/BBP-like KH-domain type I" evidence="2">
    <location>
        <begin position="165"/>
        <end position="240"/>
    </location>
</feature>
<dbReference type="CDD" id="cd22472">
    <property type="entry name" value="KH-I_RIK_like_rpt2"/>
    <property type="match status" value="1"/>
</dbReference>
<evidence type="ECO:0008006" key="6">
    <source>
        <dbReference type="Google" id="ProtNLM"/>
    </source>
</evidence>
<dbReference type="InterPro" id="IPR055256">
    <property type="entry name" value="KH_1_KHDC4/BBP-like"/>
</dbReference>
<protein>
    <recommendedName>
        <fullName evidence="6">Protein RIK</fullName>
    </recommendedName>
</protein>
<sequence>MTDNGDEEARVPPSDSASRTRQRRKRKWDQPAEQLVAAGVVLPRLGKDELNIAREIVINDAEASLRHKLTKRSTQEEIQRSTGAVVITRGKYRPPNAPPDGEKPLYLHISAAAHLKETSERILAVDRAAAMIEEMMKQKTNSQVGLVGSQTVKMLNTCVYLGFEADPSSNVAARIRGPNDQYINHIMNETGATVVLRGRGSGCLENQHGEEAQQQLHLLLSSSNQKSIDDAKRLAENLMDTISVEFGASRVSSSKVYGAVPPPQQLLAGAPSSETAQKPNLSSSYGLMTPPNAVNPYPVPPATTTLYPQFPVLQHPPGISNGGQLRPSPVSYLQPAAGGTSYSGYAGIYPQATPLQQVAQVLKLSVSPVVSTVPPTLLTAAALSKPSDIPSKETERRPPQKRKFQELPADCKVTAKSKEQPELAMAGEVAPKNIVEPRSNGVQSLPSPRSMMPPPPPKTIQPPPSRDVSPPSSRTMLPPPPRFTPSKQPPAPRLQEDQITIKKPNPVPDTLIKLMEYGDDEDDDED</sequence>
<evidence type="ECO:0000259" key="3">
    <source>
        <dbReference type="Pfam" id="PF23469"/>
    </source>
</evidence>
<feature type="compositionally biased region" description="Pro residues" evidence="1">
    <location>
        <begin position="477"/>
        <end position="492"/>
    </location>
</feature>
<gene>
    <name evidence="4" type="ORF">HID58_049337</name>
</gene>
<dbReference type="Pfam" id="PF22675">
    <property type="entry name" value="KH-I_KHDC4-BBP"/>
    <property type="match status" value="1"/>
</dbReference>
<feature type="compositionally biased region" description="Acidic residues" evidence="1">
    <location>
        <begin position="517"/>
        <end position="526"/>
    </location>
</feature>
<keyword evidence="5" id="KW-1185">Reference proteome</keyword>
<dbReference type="SUPFAM" id="SSF54791">
    <property type="entry name" value="Eukaryotic type KH-domain (KH-domain type I)"/>
    <property type="match status" value="1"/>
</dbReference>
<feature type="region of interest" description="Disordered" evidence="1">
    <location>
        <begin position="384"/>
        <end position="526"/>
    </location>
</feature>
<name>A0ABQ8B4P8_BRANA</name>
<dbReference type="Proteomes" id="UP000824890">
    <property type="component" value="Unassembled WGS sequence"/>
</dbReference>
<dbReference type="Pfam" id="PF23469">
    <property type="entry name" value="KH_12"/>
    <property type="match status" value="1"/>
</dbReference>
<dbReference type="InterPro" id="IPR056149">
    <property type="entry name" value="PRP5/DDX46/KHDC4_KH"/>
</dbReference>
<dbReference type="Gene3D" id="3.30.1370.10">
    <property type="entry name" value="K Homology domain, type 1"/>
    <property type="match status" value="1"/>
</dbReference>
<feature type="domain" description="ATP-dependent RNA helicase PRP5/DDX46/KHDC4 KH" evidence="3">
    <location>
        <begin position="52"/>
        <end position="140"/>
    </location>
</feature>
<feature type="compositionally biased region" description="Pro residues" evidence="1">
    <location>
        <begin position="451"/>
        <end position="465"/>
    </location>
</feature>